<name>X0SWR9_9ZZZZ</name>
<dbReference type="EMBL" id="BARS01002049">
    <property type="protein sequence ID" value="GAF80367.1"/>
    <property type="molecule type" value="Genomic_DNA"/>
</dbReference>
<organism evidence="1">
    <name type="scientific">marine sediment metagenome</name>
    <dbReference type="NCBI Taxonomy" id="412755"/>
    <lineage>
        <taxon>unclassified sequences</taxon>
        <taxon>metagenomes</taxon>
        <taxon>ecological metagenomes</taxon>
    </lineage>
</organism>
<sequence length="97" mass="11945">MSKANKRAIESGNFWDMRIAHNRLVSKPRVDADETKARHKKKRIRLLTERLIIKQLRFARGRYWWSERKQHRDKRQTKHNQIQYGFDIANWMMMQHA</sequence>
<evidence type="ECO:0000313" key="1">
    <source>
        <dbReference type="EMBL" id="GAF80367.1"/>
    </source>
</evidence>
<reference evidence="1" key="1">
    <citation type="journal article" date="2014" name="Front. Microbiol.">
        <title>High frequency of phylogenetically diverse reductive dehalogenase-homologous genes in deep subseafloor sedimentary metagenomes.</title>
        <authorList>
            <person name="Kawai M."/>
            <person name="Futagami T."/>
            <person name="Toyoda A."/>
            <person name="Takaki Y."/>
            <person name="Nishi S."/>
            <person name="Hori S."/>
            <person name="Arai W."/>
            <person name="Tsubouchi T."/>
            <person name="Morono Y."/>
            <person name="Uchiyama I."/>
            <person name="Ito T."/>
            <person name="Fujiyama A."/>
            <person name="Inagaki F."/>
            <person name="Takami H."/>
        </authorList>
    </citation>
    <scope>NUCLEOTIDE SEQUENCE</scope>
    <source>
        <strain evidence="1">Expedition CK06-06</strain>
    </source>
</reference>
<accession>X0SWR9</accession>
<gene>
    <name evidence="1" type="ORF">S01H1_03823</name>
</gene>
<protein>
    <submittedName>
        <fullName evidence="1">Uncharacterized protein</fullName>
    </submittedName>
</protein>
<dbReference type="AlphaFoldDB" id="X0SWR9"/>
<comment type="caution">
    <text evidence="1">The sequence shown here is derived from an EMBL/GenBank/DDBJ whole genome shotgun (WGS) entry which is preliminary data.</text>
</comment>
<proteinExistence type="predicted"/>